<evidence type="ECO:0000313" key="4">
    <source>
        <dbReference type="Proteomes" id="UP000240883"/>
    </source>
</evidence>
<feature type="region of interest" description="Disordered" evidence="1">
    <location>
        <begin position="1"/>
        <end position="435"/>
    </location>
</feature>
<dbReference type="Proteomes" id="UP000240883">
    <property type="component" value="Unassembled WGS sequence"/>
</dbReference>
<dbReference type="InterPro" id="IPR035240">
    <property type="entry name" value="SprT_Zn_ribbon"/>
</dbReference>
<accession>A0A2T2NBR4</accession>
<sequence>MARLRKAGGPEPPTIFMPASATPRGTRSSPRKALTESPSKRELRYTSSQDAEDSFLVPKFSTGDTPARKQRVLRPVESNSRLLRKLSDDSLATPERRERRERLDNRESALRFSYSKSLARTVAKRPAKEKKIEIEVEETVVDEKDDEMDQSLWCGDEEEAMEENKENVPEPEPQPELETEPEIEEDHESESEDEDEDDEPVLTRRPRQRQARRIISDSESDSDEDAYHSAADEPDPVPEMPPPLTSMRPPFRKGRGTISNWAQDVVDLTGSPEPPSFAVESSVRARTGSFAASDRPTSSASNDVGAILRFSPTPKKQRSPCKEPPRPSTPPAMESPSKLVSPSKKKMRIPQVPDLRPSLDAFWNPEVVNDWNDKHSPVKPLVSPRKQKPLKDLDRQTKAITIFDDGESDASFTSPATSPRKKSASPAKRSVSPSVAQIRAQKKDFASRKHALAEEFLAELDSTIAEGRIASLSQSTGGIKLVWSKTLKTTAGRANWRRETLRLRTGPEPTDARTEIRHHCSIELADKVIDDEERLANVLAHEFCHLTTFMISGVRNNPHGAEFKAWGRKATEAFQQSRNVVVTTKHSYQIDYKFVWECTECGYEFKRHSRSVDPARHSCGRCKGKLVQTKPVPRGQGKTADGKGEKKSEYQSFIKENFARVKKGMEAKGLDVQMGKVMEEVAREYRERKAEKAKADVAEVELALEGLNLG</sequence>
<dbReference type="InterPro" id="IPR006640">
    <property type="entry name" value="SprT-like_domain"/>
</dbReference>
<dbReference type="GO" id="GO:0006950">
    <property type="term" value="P:response to stress"/>
    <property type="evidence" value="ECO:0007669"/>
    <property type="project" value="UniProtKB-ARBA"/>
</dbReference>
<dbReference type="SMART" id="SM00731">
    <property type="entry name" value="SprT"/>
    <property type="match status" value="1"/>
</dbReference>
<evidence type="ECO:0000256" key="1">
    <source>
        <dbReference type="SAM" id="MobiDB-lite"/>
    </source>
</evidence>
<dbReference type="Pfam" id="PF10263">
    <property type="entry name" value="SprT-like"/>
    <property type="match status" value="1"/>
</dbReference>
<name>A0A2T2NBR4_CORCC</name>
<reference evidence="3 4" key="1">
    <citation type="journal article" date="2018" name="Front. Microbiol.">
        <title>Genome-Wide Analysis of Corynespora cassiicola Leaf Fall Disease Putative Effectors.</title>
        <authorList>
            <person name="Lopez D."/>
            <person name="Ribeiro S."/>
            <person name="Label P."/>
            <person name="Fumanal B."/>
            <person name="Venisse J.S."/>
            <person name="Kohler A."/>
            <person name="de Oliveira R.R."/>
            <person name="Labutti K."/>
            <person name="Lipzen A."/>
            <person name="Lail K."/>
            <person name="Bauer D."/>
            <person name="Ohm R.A."/>
            <person name="Barry K.W."/>
            <person name="Spatafora J."/>
            <person name="Grigoriev I.V."/>
            <person name="Martin F.M."/>
            <person name="Pujade-Renaud V."/>
        </authorList>
    </citation>
    <scope>NUCLEOTIDE SEQUENCE [LARGE SCALE GENOMIC DNA]</scope>
    <source>
        <strain evidence="3 4">Philippines</strain>
    </source>
</reference>
<feature type="compositionally biased region" description="Acidic residues" evidence="1">
    <location>
        <begin position="173"/>
        <end position="200"/>
    </location>
</feature>
<evidence type="ECO:0000259" key="2">
    <source>
        <dbReference type="SMART" id="SM00731"/>
    </source>
</evidence>
<dbReference type="STRING" id="1448308.A0A2T2NBR4"/>
<evidence type="ECO:0000313" key="3">
    <source>
        <dbReference type="EMBL" id="PSN62829.1"/>
    </source>
</evidence>
<dbReference type="OrthoDB" id="20772at2759"/>
<feature type="compositionally biased region" description="Acidic residues" evidence="1">
    <location>
        <begin position="135"/>
        <end position="161"/>
    </location>
</feature>
<proteinExistence type="predicted"/>
<keyword evidence="4" id="KW-1185">Reference proteome</keyword>
<feature type="domain" description="SprT-like" evidence="2">
    <location>
        <begin position="458"/>
        <end position="629"/>
    </location>
</feature>
<dbReference type="AlphaFoldDB" id="A0A2T2NBR4"/>
<feature type="compositionally biased region" description="Basic and acidic residues" evidence="1">
    <location>
        <begin position="94"/>
        <end position="109"/>
    </location>
</feature>
<protein>
    <recommendedName>
        <fullName evidence="2">SprT-like domain-containing protein</fullName>
    </recommendedName>
</protein>
<dbReference type="PANTHER" id="PTHR23099:SF0">
    <property type="entry name" value="GERM CELL NUCLEAR ACIDIC PROTEIN"/>
    <property type="match status" value="1"/>
</dbReference>
<organism evidence="3 4">
    <name type="scientific">Corynespora cassiicola Philippines</name>
    <dbReference type="NCBI Taxonomy" id="1448308"/>
    <lineage>
        <taxon>Eukaryota</taxon>
        <taxon>Fungi</taxon>
        <taxon>Dikarya</taxon>
        <taxon>Ascomycota</taxon>
        <taxon>Pezizomycotina</taxon>
        <taxon>Dothideomycetes</taxon>
        <taxon>Pleosporomycetidae</taxon>
        <taxon>Pleosporales</taxon>
        <taxon>Corynesporascaceae</taxon>
        <taxon>Corynespora</taxon>
    </lineage>
</organism>
<dbReference type="EMBL" id="KZ678141">
    <property type="protein sequence ID" value="PSN62829.1"/>
    <property type="molecule type" value="Genomic_DNA"/>
</dbReference>
<dbReference type="GO" id="GO:0005634">
    <property type="term" value="C:nucleus"/>
    <property type="evidence" value="ECO:0007669"/>
    <property type="project" value="TreeGrafter"/>
</dbReference>
<dbReference type="Pfam" id="PF17283">
    <property type="entry name" value="Zn_ribbon_SprT"/>
    <property type="match status" value="1"/>
</dbReference>
<gene>
    <name evidence="3" type="ORF">BS50DRAFT_532437</name>
</gene>
<dbReference type="PANTHER" id="PTHR23099">
    <property type="entry name" value="TRANSCRIPTIONAL REGULATOR"/>
    <property type="match status" value="1"/>
</dbReference>